<protein>
    <submittedName>
        <fullName evidence="1">Uncharacterized protein</fullName>
    </submittedName>
</protein>
<sequence>IRHCCDKATQTYQKVIQTQKIMFETLAPYRFSQKEIDFFYGKNLRLKSKD</sequence>
<comment type="caution">
    <text evidence="1">The sequence shown here is derived from an EMBL/GenBank/DDBJ whole genome shotgun (WGS) entry which is preliminary data.</text>
</comment>
<dbReference type="EMBL" id="BARV01043501">
    <property type="protein sequence ID" value="GAI63763.1"/>
    <property type="molecule type" value="Genomic_DNA"/>
</dbReference>
<dbReference type="AlphaFoldDB" id="X1Q6A0"/>
<proteinExistence type="predicted"/>
<feature type="non-terminal residue" evidence="1">
    <location>
        <position position="1"/>
    </location>
</feature>
<name>X1Q6A0_9ZZZZ</name>
<gene>
    <name evidence="1" type="ORF">S06H3_64906</name>
</gene>
<reference evidence="1" key="1">
    <citation type="journal article" date="2014" name="Front. Microbiol.">
        <title>High frequency of phylogenetically diverse reductive dehalogenase-homologous genes in deep subseafloor sedimentary metagenomes.</title>
        <authorList>
            <person name="Kawai M."/>
            <person name="Futagami T."/>
            <person name="Toyoda A."/>
            <person name="Takaki Y."/>
            <person name="Nishi S."/>
            <person name="Hori S."/>
            <person name="Arai W."/>
            <person name="Tsubouchi T."/>
            <person name="Morono Y."/>
            <person name="Uchiyama I."/>
            <person name="Ito T."/>
            <person name="Fujiyama A."/>
            <person name="Inagaki F."/>
            <person name="Takami H."/>
        </authorList>
    </citation>
    <scope>NUCLEOTIDE SEQUENCE</scope>
    <source>
        <strain evidence="1">Expedition CK06-06</strain>
    </source>
</reference>
<organism evidence="1">
    <name type="scientific">marine sediment metagenome</name>
    <dbReference type="NCBI Taxonomy" id="412755"/>
    <lineage>
        <taxon>unclassified sequences</taxon>
        <taxon>metagenomes</taxon>
        <taxon>ecological metagenomes</taxon>
    </lineage>
</organism>
<evidence type="ECO:0000313" key="1">
    <source>
        <dbReference type="EMBL" id="GAI63763.1"/>
    </source>
</evidence>
<accession>X1Q6A0</accession>